<organism evidence="2 3">
    <name type="scientific">Flavihumibacter fluminis</name>
    <dbReference type="NCBI Taxonomy" id="2909236"/>
    <lineage>
        <taxon>Bacteria</taxon>
        <taxon>Pseudomonadati</taxon>
        <taxon>Bacteroidota</taxon>
        <taxon>Chitinophagia</taxon>
        <taxon>Chitinophagales</taxon>
        <taxon>Chitinophagaceae</taxon>
        <taxon>Flavihumibacter</taxon>
    </lineage>
</organism>
<dbReference type="RefSeq" id="WP_234866213.1">
    <property type="nucleotide sequence ID" value="NZ_JAKEVY010000003.1"/>
</dbReference>
<evidence type="ECO:0000259" key="1">
    <source>
        <dbReference type="Pfam" id="PF08818"/>
    </source>
</evidence>
<sequence length="123" mass="14201">MSIPADVADYFLKLPEPERKALEAISQQIQKLVPSAQLQLSRGVPFFYYKGKRAVGFRSSKTHLSFFIMEGTVLNRFREELIAYDNSTTVIRFKPDKPLHPTIIKKLVLARIEEIDAKNDYKK</sequence>
<evidence type="ECO:0000313" key="2">
    <source>
        <dbReference type="EMBL" id="MCF1715257.1"/>
    </source>
</evidence>
<feature type="domain" description="YdhG-like" evidence="1">
    <location>
        <begin position="19"/>
        <end position="111"/>
    </location>
</feature>
<reference evidence="2 3" key="1">
    <citation type="submission" date="2022-01" db="EMBL/GenBank/DDBJ databases">
        <title>Flavihumibacter sp. nov., isolated from sediment of a river.</title>
        <authorList>
            <person name="Liu H."/>
        </authorList>
    </citation>
    <scope>NUCLEOTIDE SEQUENCE [LARGE SCALE GENOMIC DNA]</scope>
    <source>
        <strain evidence="2 3">RY-1</strain>
    </source>
</reference>
<protein>
    <submittedName>
        <fullName evidence="2">DUF1801 domain-containing protein</fullName>
    </submittedName>
</protein>
<dbReference type="InterPro" id="IPR014922">
    <property type="entry name" value="YdhG-like"/>
</dbReference>
<keyword evidence="3" id="KW-1185">Reference proteome</keyword>
<dbReference type="SUPFAM" id="SSF159888">
    <property type="entry name" value="YdhG-like"/>
    <property type="match status" value="1"/>
</dbReference>
<proteinExistence type="predicted"/>
<dbReference type="EMBL" id="JAKEVY010000003">
    <property type="protein sequence ID" value="MCF1715257.1"/>
    <property type="molecule type" value="Genomic_DNA"/>
</dbReference>
<dbReference type="Pfam" id="PF08818">
    <property type="entry name" value="DUF1801"/>
    <property type="match status" value="1"/>
</dbReference>
<name>A0ABS9BHR1_9BACT</name>
<dbReference type="Gene3D" id="3.90.1150.200">
    <property type="match status" value="1"/>
</dbReference>
<evidence type="ECO:0000313" key="3">
    <source>
        <dbReference type="Proteomes" id="UP001200145"/>
    </source>
</evidence>
<dbReference type="Proteomes" id="UP001200145">
    <property type="component" value="Unassembled WGS sequence"/>
</dbReference>
<accession>A0ABS9BHR1</accession>
<gene>
    <name evidence="2" type="ORF">L0U88_11525</name>
</gene>
<comment type="caution">
    <text evidence="2">The sequence shown here is derived from an EMBL/GenBank/DDBJ whole genome shotgun (WGS) entry which is preliminary data.</text>
</comment>